<evidence type="ECO:0000313" key="6">
    <source>
        <dbReference type="EMBL" id="BAI60084.1"/>
    </source>
</evidence>
<proteinExistence type="inferred from homology"/>
<evidence type="ECO:0000256" key="2">
    <source>
        <dbReference type="ARBA" id="ARBA00022980"/>
    </source>
</evidence>
<dbReference type="KEGG" id="mpd:MCP_0012"/>
<dbReference type="STRING" id="304371.MCP_0012"/>
<sequence length="85" mass="9822">MADEQIYTIPLDTEGYPHWKKGNLAVKKVREYLSRHMKVDEDKIKINAPLNETIWEHGIRKPPRKIRVKATRVEDGGVEADIVGE</sequence>
<dbReference type="OrthoDB" id="10127at2157"/>
<dbReference type="SMART" id="SM01380">
    <property type="entry name" value="Ribosomal_L31e"/>
    <property type="match status" value="1"/>
</dbReference>
<dbReference type="PANTHER" id="PTHR10956:SF0">
    <property type="entry name" value="60S RIBOSOMAL PROTEIN L31"/>
    <property type="match status" value="1"/>
</dbReference>
<dbReference type="Pfam" id="PF01198">
    <property type="entry name" value="Ribosomal_L31e"/>
    <property type="match status" value="1"/>
</dbReference>
<dbReference type="Proteomes" id="UP000001882">
    <property type="component" value="Chromosome"/>
</dbReference>
<evidence type="ECO:0000313" key="7">
    <source>
        <dbReference type="Proteomes" id="UP000001882"/>
    </source>
</evidence>
<keyword evidence="2 5" id="KW-0689">Ribosomal protein</keyword>
<gene>
    <name evidence="5 6" type="primary">rpl31e</name>
    <name evidence="6" type="ordered locus">MCP_0012</name>
</gene>
<evidence type="ECO:0000256" key="5">
    <source>
        <dbReference type="HAMAP-Rule" id="MF_00410"/>
    </source>
</evidence>
<dbReference type="InterPro" id="IPR023621">
    <property type="entry name" value="Ribosomal_eL31_dom_sf"/>
</dbReference>
<evidence type="ECO:0000256" key="3">
    <source>
        <dbReference type="ARBA" id="ARBA00023274"/>
    </source>
</evidence>
<evidence type="ECO:0000256" key="4">
    <source>
        <dbReference type="ARBA" id="ARBA00035230"/>
    </source>
</evidence>
<dbReference type="PANTHER" id="PTHR10956">
    <property type="entry name" value="60S RIBOSOMAL PROTEIN L31"/>
    <property type="match status" value="1"/>
</dbReference>
<dbReference type="GO" id="GO:0022625">
    <property type="term" value="C:cytosolic large ribosomal subunit"/>
    <property type="evidence" value="ECO:0007669"/>
    <property type="project" value="TreeGrafter"/>
</dbReference>
<dbReference type="SUPFAM" id="SSF54575">
    <property type="entry name" value="Ribosomal protein L31e"/>
    <property type="match status" value="1"/>
</dbReference>
<dbReference type="InterPro" id="IPR000054">
    <property type="entry name" value="Ribosomal_eL31"/>
</dbReference>
<dbReference type="FunCoup" id="D1YUG2">
    <property type="interactions" value="137"/>
</dbReference>
<dbReference type="eggNOG" id="arCOG04473">
    <property type="taxonomic scope" value="Archaea"/>
</dbReference>
<dbReference type="HAMAP" id="MF_00410">
    <property type="entry name" value="Ribosomal_eL31"/>
    <property type="match status" value="1"/>
</dbReference>
<organism evidence="6 7">
    <name type="scientific">Methanocella paludicola (strain DSM 17711 / JCM 13418 / NBRC 101707 / SANAE)</name>
    <dbReference type="NCBI Taxonomy" id="304371"/>
    <lineage>
        <taxon>Archaea</taxon>
        <taxon>Methanobacteriati</taxon>
        <taxon>Methanobacteriota</taxon>
        <taxon>Stenosarchaea group</taxon>
        <taxon>Methanomicrobia</taxon>
        <taxon>Methanocellales</taxon>
        <taxon>Methanocellaceae</taxon>
        <taxon>Methanocella</taxon>
    </lineage>
</organism>
<dbReference type="Gene3D" id="3.10.440.10">
    <property type="match status" value="1"/>
</dbReference>
<dbReference type="CDD" id="cd00463">
    <property type="entry name" value="Ribosomal_L31e"/>
    <property type="match status" value="1"/>
</dbReference>
<reference evidence="7" key="3">
    <citation type="journal article" date="2011" name="PLoS ONE">
        <title>Genome sequence of a mesophilic hydrogenotrophic methanogen Methanocella paludicola, the first cultivated representative of the order Methanocellales.</title>
        <authorList>
            <person name="Sakai S."/>
            <person name="Takaki Y."/>
            <person name="Shimamura S."/>
            <person name="Sekine M."/>
            <person name="Tajima T."/>
            <person name="Kosugi H."/>
            <person name="Ichikawa N."/>
            <person name="Tasumi E."/>
            <person name="Hiraki A.T."/>
            <person name="Shimizu A."/>
            <person name="Kato Y."/>
            <person name="Nishiko R."/>
            <person name="Mori K."/>
            <person name="Fujita N."/>
            <person name="Imachi H."/>
            <person name="Takai K."/>
        </authorList>
    </citation>
    <scope>NUCLEOTIDE SEQUENCE [LARGE SCALE GENOMIC DNA]</scope>
    <source>
        <strain evidence="7">DSM 17711 / JCM 13418 / NBRC 101707 / SANAE</strain>
    </source>
</reference>
<dbReference type="EMBL" id="AP011532">
    <property type="protein sequence ID" value="BAI60084.1"/>
    <property type="molecule type" value="Genomic_DNA"/>
</dbReference>
<evidence type="ECO:0000256" key="1">
    <source>
        <dbReference type="ARBA" id="ARBA00010808"/>
    </source>
</evidence>
<dbReference type="GO" id="GO:0002181">
    <property type="term" value="P:cytoplasmic translation"/>
    <property type="evidence" value="ECO:0007669"/>
    <property type="project" value="TreeGrafter"/>
</dbReference>
<dbReference type="GO" id="GO:0003735">
    <property type="term" value="F:structural constituent of ribosome"/>
    <property type="evidence" value="ECO:0007669"/>
    <property type="project" value="InterPro"/>
</dbReference>
<reference evidence="6 7" key="1">
    <citation type="journal article" date="2007" name="Appl. Environ. Microbiol.">
        <title>Isolation of key methanogens for global methane emission from rice paddy fields: a novel isolate affiliated with the clone cluster rice cluster I.</title>
        <authorList>
            <person name="Sakai S."/>
            <person name="Imachi H."/>
            <person name="Sekiguchi Y."/>
            <person name="Ohashi A."/>
            <person name="Harada H."/>
            <person name="Kamagata Y."/>
        </authorList>
    </citation>
    <scope>NUCLEOTIDE SEQUENCE [LARGE SCALE GENOMIC DNA]</scope>
    <source>
        <strain evidence="7">DSM 17711 / JCM 13418 / NBRC 101707 / SANAE</strain>
    </source>
</reference>
<accession>D1YUG2</accession>
<dbReference type="NCBIfam" id="NF002258">
    <property type="entry name" value="PRK01192.1-1"/>
    <property type="match status" value="1"/>
</dbReference>
<dbReference type="InParanoid" id="D1YUG2"/>
<name>D1YUG2_METPS</name>
<dbReference type="RefSeq" id="WP_012898764.1">
    <property type="nucleotide sequence ID" value="NC_013665.1"/>
</dbReference>
<dbReference type="GeneID" id="8682707"/>
<dbReference type="AlphaFoldDB" id="D1YUG2"/>
<comment type="similarity">
    <text evidence="1 5">Belongs to the eukaryotic ribosomal protein eL31 family.</text>
</comment>
<keyword evidence="3 5" id="KW-0687">Ribonucleoprotein</keyword>
<keyword evidence="7" id="KW-1185">Reference proteome</keyword>
<protein>
    <recommendedName>
        <fullName evidence="4 5">Large ribosomal subunit protein eL31</fullName>
    </recommendedName>
</protein>
<reference evidence="6 7" key="2">
    <citation type="journal article" date="2008" name="Int. J. Syst. Evol. Microbiol.">
        <title>Methanocella paludicola gen. nov., sp. nov., a methane-producing archaeon, the first isolate of the lineage 'Rice Cluster I', and proposal of the new archaeal order Methanocellales ord. nov.</title>
        <authorList>
            <person name="Sakai S."/>
            <person name="Imachi H."/>
            <person name="Hanada S."/>
            <person name="Ohashi A."/>
            <person name="Harada H."/>
            <person name="Kamagata Y."/>
        </authorList>
    </citation>
    <scope>NUCLEOTIDE SEQUENCE [LARGE SCALE GENOMIC DNA]</scope>
    <source>
        <strain evidence="7">DSM 17711 / JCM 13418 / NBRC 101707 / SANAE</strain>
    </source>
</reference>